<evidence type="ECO:0000256" key="5">
    <source>
        <dbReference type="ARBA" id="ARBA00022989"/>
    </source>
</evidence>
<evidence type="ECO:0000256" key="1">
    <source>
        <dbReference type="ARBA" id="ARBA00004651"/>
    </source>
</evidence>
<evidence type="ECO:0000256" key="2">
    <source>
        <dbReference type="ARBA" id="ARBA00022448"/>
    </source>
</evidence>
<dbReference type="Proteomes" id="UP000182152">
    <property type="component" value="Unassembled WGS sequence"/>
</dbReference>
<feature type="domain" description="ABC transmembrane type-1" evidence="8">
    <location>
        <begin position="101"/>
        <end position="301"/>
    </location>
</feature>
<keyword evidence="10" id="KW-1185">Reference proteome</keyword>
<organism evidence="9 10">
    <name type="scientific">Enterococcus ratti</name>
    <dbReference type="NCBI Taxonomy" id="150033"/>
    <lineage>
        <taxon>Bacteria</taxon>
        <taxon>Bacillati</taxon>
        <taxon>Bacillota</taxon>
        <taxon>Bacilli</taxon>
        <taxon>Lactobacillales</taxon>
        <taxon>Enterococcaceae</taxon>
        <taxon>Enterococcus</taxon>
    </lineage>
</organism>
<feature type="transmembrane region" description="Helical" evidence="7">
    <location>
        <begin position="278"/>
        <end position="297"/>
    </location>
</feature>
<evidence type="ECO:0000313" key="9">
    <source>
        <dbReference type="EMBL" id="OJG82696.1"/>
    </source>
</evidence>
<dbReference type="STRING" id="150033.RV14_GL002271"/>
<name>A0A1L8WNX7_9ENTE</name>
<evidence type="ECO:0000313" key="10">
    <source>
        <dbReference type="Proteomes" id="UP000182152"/>
    </source>
</evidence>
<comment type="subcellular location">
    <subcellularLocation>
        <location evidence="1 7">Cell membrane</location>
        <topology evidence="1 7">Multi-pass membrane protein</topology>
    </subcellularLocation>
</comment>
<gene>
    <name evidence="9" type="ORF">RV14_GL002271</name>
</gene>
<evidence type="ECO:0000256" key="4">
    <source>
        <dbReference type="ARBA" id="ARBA00022692"/>
    </source>
</evidence>
<evidence type="ECO:0000256" key="7">
    <source>
        <dbReference type="RuleBase" id="RU363032"/>
    </source>
</evidence>
<evidence type="ECO:0000256" key="3">
    <source>
        <dbReference type="ARBA" id="ARBA00022475"/>
    </source>
</evidence>
<dbReference type="EMBL" id="JXLB01000008">
    <property type="protein sequence ID" value="OJG82696.1"/>
    <property type="molecule type" value="Genomic_DNA"/>
</dbReference>
<dbReference type="InterPro" id="IPR000515">
    <property type="entry name" value="MetI-like"/>
</dbReference>
<feature type="transmembrane region" description="Helical" evidence="7">
    <location>
        <begin position="100"/>
        <end position="128"/>
    </location>
</feature>
<proteinExistence type="inferred from homology"/>
<feature type="transmembrane region" description="Helical" evidence="7">
    <location>
        <begin position="12"/>
        <end position="30"/>
    </location>
</feature>
<evidence type="ECO:0000256" key="6">
    <source>
        <dbReference type="ARBA" id="ARBA00023136"/>
    </source>
</evidence>
<dbReference type="GO" id="GO:0005886">
    <property type="term" value="C:plasma membrane"/>
    <property type="evidence" value="ECO:0007669"/>
    <property type="project" value="UniProtKB-SubCell"/>
</dbReference>
<evidence type="ECO:0000259" key="8">
    <source>
        <dbReference type="PROSITE" id="PS50928"/>
    </source>
</evidence>
<protein>
    <recommendedName>
        <fullName evidence="8">ABC transmembrane type-1 domain-containing protein</fullName>
    </recommendedName>
</protein>
<dbReference type="PANTHER" id="PTHR43163:SF6">
    <property type="entry name" value="DIPEPTIDE TRANSPORT SYSTEM PERMEASE PROTEIN DPPB-RELATED"/>
    <property type="match status" value="1"/>
</dbReference>
<sequence length="314" mass="35680">MSDRFFYYSKKLGTGIGLLLCLSFLSFFLLETQSTHLAETVLRANEIVPTAENTREVTQELSLDQPFIIRYIRWLQQASHGDFGTSFITKEKVSVSIAQAFILTLLLTGLVFLLLLLFSFSIGVYSVIKQGSISEKILRLTLFFIGSLPSYWIGILFIVFFSLQLQFFPTSGVDEAGAIVLPTLTLVCANLPSYVRIVRQELIQTMQKTFMQYYYLRNFSSRRIFYHLLKNSIRASLTSMSMGFPKLIAGSAVVESIFSWPGMGMLCVRAISTRDIPLLQGYIVFVAFFFMLFNMLIQQLNQKIDPRLEGTGNQ</sequence>
<dbReference type="PANTHER" id="PTHR43163">
    <property type="entry name" value="DIPEPTIDE TRANSPORT SYSTEM PERMEASE PROTEIN DPPB-RELATED"/>
    <property type="match status" value="1"/>
</dbReference>
<keyword evidence="4 7" id="KW-0812">Transmembrane</keyword>
<keyword evidence="6 7" id="KW-0472">Membrane</keyword>
<feature type="transmembrane region" description="Helical" evidence="7">
    <location>
        <begin position="176"/>
        <end position="198"/>
    </location>
</feature>
<keyword evidence="3" id="KW-1003">Cell membrane</keyword>
<dbReference type="Pfam" id="PF00528">
    <property type="entry name" value="BPD_transp_1"/>
    <property type="match status" value="1"/>
</dbReference>
<comment type="caution">
    <text evidence="9">The sequence shown here is derived from an EMBL/GenBank/DDBJ whole genome shotgun (WGS) entry which is preliminary data.</text>
</comment>
<dbReference type="GO" id="GO:0055085">
    <property type="term" value="P:transmembrane transport"/>
    <property type="evidence" value="ECO:0007669"/>
    <property type="project" value="InterPro"/>
</dbReference>
<dbReference type="PROSITE" id="PS50928">
    <property type="entry name" value="ABC_TM1"/>
    <property type="match status" value="1"/>
</dbReference>
<feature type="transmembrane region" description="Helical" evidence="7">
    <location>
        <begin position="140"/>
        <end position="164"/>
    </location>
</feature>
<dbReference type="Gene3D" id="1.10.3720.10">
    <property type="entry name" value="MetI-like"/>
    <property type="match status" value="1"/>
</dbReference>
<dbReference type="InterPro" id="IPR035906">
    <property type="entry name" value="MetI-like_sf"/>
</dbReference>
<reference evidence="9 10" key="1">
    <citation type="submission" date="2014-12" db="EMBL/GenBank/DDBJ databases">
        <title>Draft genome sequences of 29 type strains of Enterococci.</title>
        <authorList>
            <person name="Zhong Z."/>
            <person name="Sun Z."/>
            <person name="Liu W."/>
            <person name="Zhang W."/>
            <person name="Zhang H."/>
        </authorList>
    </citation>
    <scope>NUCLEOTIDE SEQUENCE [LARGE SCALE GENOMIC DNA]</scope>
    <source>
        <strain evidence="9 10">DSM 15687</strain>
    </source>
</reference>
<keyword evidence="2 7" id="KW-0813">Transport</keyword>
<dbReference type="SUPFAM" id="SSF161098">
    <property type="entry name" value="MetI-like"/>
    <property type="match status" value="1"/>
</dbReference>
<dbReference type="AlphaFoldDB" id="A0A1L8WNX7"/>
<accession>A0A1L8WNX7</accession>
<comment type="similarity">
    <text evidence="7">Belongs to the binding-protein-dependent transport system permease family.</text>
</comment>
<keyword evidence="5 7" id="KW-1133">Transmembrane helix</keyword>
<dbReference type="CDD" id="cd06261">
    <property type="entry name" value="TM_PBP2"/>
    <property type="match status" value="1"/>
</dbReference>